<name>A0A9W7G782_9STRA</name>
<dbReference type="InterPro" id="IPR019758">
    <property type="entry name" value="Pept_S26A_signal_pept_1_CS"/>
</dbReference>
<dbReference type="PRINTS" id="PR00727">
    <property type="entry name" value="LEADERPTASE"/>
</dbReference>
<dbReference type="PROSITE" id="PS00761">
    <property type="entry name" value="SPASE_I_3"/>
    <property type="match status" value="1"/>
</dbReference>
<evidence type="ECO:0000313" key="10">
    <source>
        <dbReference type="Proteomes" id="UP001165065"/>
    </source>
</evidence>
<comment type="similarity">
    <text evidence="2 5">Belongs to the peptidase S26 family.</text>
</comment>
<dbReference type="AlphaFoldDB" id="A0A9W7G782"/>
<dbReference type="Pfam" id="PF10502">
    <property type="entry name" value="Peptidase_S26"/>
    <property type="match status" value="1"/>
</dbReference>
<evidence type="ECO:0000256" key="5">
    <source>
        <dbReference type="RuleBase" id="RU362041"/>
    </source>
</evidence>
<evidence type="ECO:0000256" key="4">
    <source>
        <dbReference type="PIRSR" id="PIRSR600223-1"/>
    </source>
</evidence>
<feature type="region of interest" description="Disordered" evidence="6">
    <location>
        <begin position="48"/>
        <end position="118"/>
    </location>
</feature>
<dbReference type="InterPro" id="IPR019533">
    <property type="entry name" value="Peptidase_S26"/>
</dbReference>
<evidence type="ECO:0000256" key="6">
    <source>
        <dbReference type="SAM" id="MobiDB-lite"/>
    </source>
</evidence>
<dbReference type="Gene3D" id="2.10.109.10">
    <property type="entry name" value="Umud Fragment, subunit A"/>
    <property type="match status" value="1"/>
</dbReference>
<feature type="active site" evidence="4">
    <location>
        <position position="163"/>
    </location>
</feature>
<dbReference type="PANTHER" id="PTHR43390">
    <property type="entry name" value="SIGNAL PEPTIDASE I"/>
    <property type="match status" value="1"/>
</dbReference>
<dbReference type="GO" id="GO:0006465">
    <property type="term" value="P:signal peptide processing"/>
    <property type="evidence" value="ECO:0007669"/>
    <property type="project" value="InterPro"/>
</dbReference>
<keyword evidence="5" id="KW-0496">Mitochondrion</keyword>
<dbReference type="SUPFAM" id="SSF51306">
    <property type="entry name" value="LexA/Signal peptidase"/>
    <property type="match status" value="1"/>
</dbReference>
<dbReference type="InterPro" id="IPR000223">
    <property type="entry name" value="Pept_S26A_signal_pept_1"/>
</dbReference>
<dbReference type="EMBL" id="BRYA01000062">
    <property type="protein sequence ID" value="GMI36038.1"/>
    <property type="molecule type" value="Genomic_DNA"/>
</dbReference>
<keyword evidence="10" id="KW-1185">Reference proteome</keyword>
<evidence type="ECO:0000256" key="7">
    <source>
        <dbReference type="SAM" id="SignalP"/>
    </source>
</evidence>
<accession>A0A9W7G782</accession>
<evidence type="ECO:0000256" key="1">
    <source>
        <dbReference type="ARBA" id="ARBA00000677"/>
    </source>
</evidence>
<dbReference type="GO" id="GO:0004252">
    <property type="term" value="F:serine-type endopeptidase activity"/>
    <property type="evidence" value="ECO:0007669"/>
    <property type="project" value="InterPro"/>
</dbReference>
<keyword evidence="3 5" id="KW-0378">Hydrolase</keyword>
<dbReference type="InterPro" id="IPR036286">
    <property type="entry name" value="LexA/Signal_pep-like_sf"/>
</dbReference>
<evidence type="ECO:0000256" key="2">
    <source>
        <dbReference type="ARBA" id="ARBA00009370"/>
    </source>
</evidence>
<keyword evidence="7" id="KW-0732">Signal</keyword>
<dbReference type="GO" id="GO:0009003">
    <property type="term" value="F:signal peptidase activity"/>
    <property type="evidence" value="ECO:0007669"/>
    <property type="project" value="UniProtKB-EC"/>
</dbReference>
<evidence type="ECO:0000313" key="9">
    <source>
        <dbReference type="EMBL" id="GMI36038.1"/>
    </source>
</evidence>
<dbReference type="EC" id="3.4.21.-" evidence="5"/>
<dbReference type="NCBIfam" id="TIGR02227">
    <property type="entry name" value="sigpep_I_bact"/>
    <property type="match status" value="1"/>
</dbReference>
<proteinExistence type="inferred from homology"/>
<keyword evidence="5" id="KW-0472">Membrane</keyword>
<keyword evidence="5" id="KW-0645">Protease</keyword>
<feature type="chain" id="PRO_5040869838" description="Mitochondrial inner membrane protease subunit" evidence="7">
    <location>
        <begin position="18"/>
        <end position="314"/>
    </location>
</feature>
<feature type="domain" description="Peptidase S26" evidence="8">
    <location>
        <begin position="136"/>
        <end position="303"/>
    </location>
</feature>
<evidence type="ECO:0000259" key="8">
    <source>
        <dbReference type="Pfam" id="PF10502"/>
    </source>
</evidence>
<comment type="subcellular location">
    <subcellularLocation>
        <location evidence="5">Mitochondrion inner membrane</location>
    </subcellularLocation>
</comment>
<comment type="catalytic activity">
    <reaction evidence="1">
        <text>Cleavage of hydrophobic, N-terminal signal or leader sequences from secreted and periplasmic proteins.</text>
        <dbReference type="EC" id="3.4.21.89"/>
    </reaction>
</comment>
<sequence>MRSLVLLGLAASSYVSGWQFGSNIPSPLAPSRPHHNCLSHCPPNPLGAFHPSNPSRIRIQTHPSKAPSKVRTSQLYALGDGASNDGGGGKDNVNDKNNGDGGGGGGDDSGDSDSQDSVSIEGIKKWWSTPEAKDDVKTYTASLAFALALRFFIVEPRYIPSLSMYPSFQVGDQLAVEKVTKKLRPQRRGEVVVFNPPATFRDIVTFQVSGNAGAKKAKEALIKRVVAVEGDDVRVKGGSLYINGVEQEEPFTAEKANYEFGPVKVPPGQLLVLGDNRNHSLDGHIWGFLPRENVIGRAVYIYWPPWRFGNEGMF</sequence>
<dbReference type="CDD" id="cd06530">
    <property type="entry name" value="S26_SPase_I"/>
    <property type="match status" value="1"/>
</dbReference>
<dbReference type="Proteomes" id="UP001165065">
    <property type="component" value="Unassembled WGS sequence"/>
</dbReference>
<comment type="caution">
    <text evidence="9">The sequence shown here is derived from an EMBL/GenBank/DDBJ whole genome shotgun (WGS) entry which is preliminary data.</text>
</comment>
<feature type="active site" evidence="4">
    <location>
        <position position="223"/>
    </location>
</feature>
<evidence type="ECO:0000256" key="3">
    <source>
        <dbReference type="ARBA" id="ARBA00022801"/>
    </source>
</evidence>
<gene>
    <name evidence="9" type="ORF">TrCOL_g4423</name>
</gene>
<dbReference type="PANTHER" id="PTHR43390:SF1">
    <property type="entry name" value="CHLOROPLAST PROCESSING PEPTIDASE"/>
    <property type="match status" value="1"/>
</dbReference>
<dbReference type="OrthoDB" id="308440at2759"/>
<protein>
    <recommendedName>
        <fullName evidence="5">Mitochondrial inner membrane protease subunit</fullName>
        <ecNumber evidence="5">3.4.21.-</ecNumber>
    </recommendedName>
</protein>
<dbReference type="GO" id="GO:0005743">
    <property type="term" value="C:mitochondrial inner membrane"/>
    <property type="evidence" value="ECO:0007669"/>
    <property type="project" value="UniProtKB-SubCell"/>
</dbReference>
<keyword evidence="5" id="KW-0999">Mitochondrion inner membrane</keyword>
<feature type="signal peptide" evidence="7">
    <location>
        <begin position="1"/>
        <end position="17"/>
    </location>
</feature>
<reference evidence="10" key="1">
    <citation type="journal article" date="2023" name="Commun. Biol.">
        <title>Genome analysis of Parmales, the sister group of diatoms, reveals the evolutionary specialization of diatoms from phago-mixotrophs to photoautotrophs.</title>
        <authorList>
            <person name="Ban H."/>
            <person name="Sato S."/>
            <person name="Yoshikawa S."/>
            <person name="Yamada K."/>
            <person name="Nakamura Y."/>
            <person name="Ichinomiya M."/>
            <person name="Sato N."/>
            <person name="Blanc-Mathieu R."/>
            <person name="Endo H."/>
            <person name="Kuwata A."/>
            <person name="Ogata H."/>
        </authorList>
    </citation>
    <scope>NUCLEOTIDE SEQUENCE [LARGE SCALE GENOMIC DNA]</scope>
</reference>
<organism evidence="9 10">
    <name type="scientific">Triparma columacea</name>
    <dbReference type="NCBI Taxonomy" id="722753"/>
    <lineage>
        <taxon>Eukaryota</taxon>
        <taxon>Sar</taxon>
        <taxon>Stramenopiles</taxon>
        <taxon>Ochrophyta</taxon>
        <taxon>Bolidophyceae</taxon>
        <taxon>Parmales</taxon>
        <taxon>Triparmaceae</taxon>
        <taxon>Triparma</taxon>
    </lineage>
</organism>